<dbReference type="InterPro" id="IPR058163">
    <property type="entry name" value="LysR-type_TF_proteobact-type"/>
</dbReference>
<dbReference type="PANTHER" id="PTHR30537">
    <property type="entry name" value="HTH-TYPE TRANSCRIPTIONAL REGULATOR"/>
    <property type="match status" value="1"/>
</dbReference>
<dbReference type="Gene3D" id="3.40.190.290">
    <property type="match status" value="1"/>
</dbReference>
<dbReference type="AlphaFoldDB" id="A0A150NZ61"/>
<dbReference type="PANTHER" id="PTHR30537:SF3">
    <property type="entry name" value="TRANSCRIPTIONAL REGULATORY PROTEIN"/>
    <property type="match status" value="1"/>
</dbReference>
<evidence type="ECO:0000256" key="1">
    <source>
        <dbReference type="ARBA" id="ARBA00009437"/>
    </source>
</evidence>
<accession>A0A150NZ61</accession>
<dbReference type="InterPro" id="IPR036390">
    <property type="entry name" value="WH_DNA-bd_sf"/>
</dbReference>
<name>A0A150NZ61_SORCE</name>
<feature type="domain" description="HTH lysR-type" evidence="5">
    <location>
        <begin position="7"/>
        <end position="64"/>
    </location>
</feature>
<comment type="similarity">
    <text evidence="1">Belongs to the LysR transcriptional regulatory family.</text>
</comment>
<reference evidence="6 7" key="1">
    <citation type="submission" date="2014-02" db="EMBL/GenBank/DDBJ databases">
        <title>The small core and large imbalanced accessory genome model reveals a collaborative survival strategy of Sorangium cellulosum strains in nature.</title>
        <authorList>
            <person name="Han K."/>
            <person name="Peng R."/>
            <person name="Blom J."/>
            <person name="Li Y.-Z."/>
        </authorList>
    </citation>
    <scope>NUCLEOTIDE SEQUENCE [LARGE SCALE GENOMIC DNA]</scope>
    <source>
        <strain evidence="6 7">So0157-18</strain>
    </source>
</reference>
<dbReference type="InterPro" id="IPR036388">
    <property type="entry name" value="WH-like_DNA-bd_sf"/>
</dbReference>
<keyword evidence="4" id="KW-0804">Transcription</keyword>
<evidence type="ECO:0000256" key="3">
    <source>
        <dbReference type="ARBA" id="ARBA00023125"/>
    </source>
</evidence>
<keyword evidence="3" id="KW-0238">DNA-binding</keyword>
<keyword evidence="2" id="KW-0805">Transcription regulation</keyword>
<organism evidence="6 7">
    <name type="scientific">Sorangium cellulosum</name>
    <name type="common">Polyangium cellulosum</name>
    <dbReference type="NCBI Taxonomy" id="56"/>
    <lineage>
        <taxon>Bacteria</taxon>
        <taxon>Pseudomonadati</taxon>
        <taxon>Myxococcota</taxon>
        <taxon>Polyangia</taxon>
        <taxon>Polyangiales</taxon>
        <taxon>Polyangiaceae</taxon>
        <taxon>Sorangium</taxon>
    </lineage>
</organism>
<evidence type="ECO:0000313" key="6">
    <source>
        <dbReference type="EMBL" id="KYF47372.1"/>
    </source>
</evidence>
<dbReference type="GO" id="GO:0003700">
    <property type="term" value="F:DNA-binding transcription factor activity"/>
    <property type="evidence" value="ECO:0007669"/>
    <property type="project" value="InterPro"/>
</dbReference>
<evidence type="ECO:0000313" key="7">
    <source>
        <dbReference type="Proteomes" id="UP000075604"/>
    </source>
</evidence>
<dbReference type="GO" id="GO:0006351">
    <property type="term" value="P:DNA-templated transcription"/>
    <property type="evidence" value="ECO:0007669"/>
    <property type="project" value="TreeGrafter"/>
</dbReference>
<dbReference type="SUPFAM" id="SSF46785">
    <property type="entry name" value="Winged helix' DNA-binding domain"/>
    <property type="match status" value="1"/>
</dbReference>
<dbReference type="Gene3D" id="1.10.10.10">
    <property type="entry name" value="Winged helix-like DNA-binding domain superfamily/Winged helix DNA-binding domain"/>
    <property type="match status" value="1"/>
</dbReference>
<dbReference type="Proteomes" id="UP000075604">
    <property type="component" value="Unassembled WGS sequence"/>
</dbReference>
<protein>
    <submittedName>
        <fullName evidence="6">LysR family transcriptional regulator</fullName>
    </submittedName>
</protein>
<dbReference type="Pfam" id="PF03466">
    <property type="entry name" value="LysR_substrate"/>
    <property type="match status" value="1"/>
</dbReference>
<dbReference type="Pfam" id="PF00126">
    <property type="entry name" value="HTH_1"/>
    <property type="match status" value="1"/>
</dbReference>
<evidence type="ECO:0000259" key="5">
    <source>
        <dbReference type="PROSITE" id="PS50931"/>
    </source>
</evidence>
<evidence type="ECO:0000256" key="2">
    <source>
        <dbReference type="ARBA" id="ARBA00023015"/>
    </source>
</evidence>
<evidence type="ECO:0000256" key="4">
    <source>
        <dbReference type="ARBA" id="ARBA00023163"/>
    </source>
</evidence>
<dbReference type="EMBL" id="JELX01004522">
    <property type="protein sequence ID" value="KYF47372.1"/>
    <property type="molecule type" value="Genomic_DNA"/>
</dbReference>
<dbReference type="GO" id="GO:0043565">
    <property type="term" value="F:sequence-specific DNA binding"/>
    <property type="evidence" value="ECO:0007669"/>
    <property type="project" value="TreeGrafter"/>
</dbReference>
<dbReference type="SUPFAM" id="SSF53850">
    <property type="entry name" value="Periplasmic binding protein-like II"/>
    <property type="match status" value="1"/>
</dbReference>
<gene>
    <name evidence="6" type="ORF">BE04_29095</name>
</gene>
<sequence>MQNAGAPLWDDLRVLLALHRHRSFLAAGRALGVSTSTAARRIDALEAALGRPLVHRSNGGTSVEPDALDLVALAERIESGLHAIRRDEGDEAFSGAVRLSLADEVVRPVTQRLCELRRLYPALELEILSETRLVDLARREADVAIRGSKSSSPAVVHRLAGRASFGLYAAPSYVERRLRGARLRTAELGRHDFVGYEGTLAQTAKSSWLMAHGAKRFVVRSNSHHALLEAALQGQGIALMSDPSVRSIAGLVRLEVDAELPSSSIFLAYHRELRKVPRVRLVVDTLDAAVREALR</sequence>
<comment type="caution">
    <text evidence="6">The sequence shown here is derived from an EMBL/GenBank/DDBJ whole genome shotgun (WGS) entry which is preliminary data.</text>
</comment>
<dbReference type="InterPro" id="IPR005119">
    <property type="entry name" value="LysR_subst-bd"/>
</dbReference>
<dbReference type="InterPro" id="IPR000847">
    <property type="entry name" value="LysR_HTH_N"/>
</dbReference>
<proteinExistence type="inferred from homology"/>
<dbReference type="PROSITE" id="PS50931">
    <property type="entry name" value="HTH_LYSR"/>
    <property type="match status" value="1"/>
</dbReference>